<dbReference type="GO" id="GO:0034986">
    <property type="term" value="F:iron chaperone activity"/>
    <property type="evidence" value="ECO:0007669"/>
    <property type="project" value="TreeGrafter"/>
</dbReference>
<dbReference type="GeneID" id="94290665"/>
<dbReference type="NCBIfam" id="TIGR03421">
    <property type="entry name" value="FeS_CyaY"/>
    <property type="match status" value="1"/>
</dbReference>
<evidence type="ECO:0000313" key="13">
    <source>
        <dbReference type="EMBL" id="KAG5502837.1"/>
    </source>
</evidence>
<dbReference type="InterPro" id="IPR036524">
    <property type="entry name" value="Frataxin/CyaY_sf"/>
</dbReference>
<organism evidence="13 14">
    <name type="scientific">Porcisia hertigi</name>
    <dbReference type="NCBI Taxonomy" id="2761500"/>
    <lineage>
        <taxon>Eukaryota</taxon>
        <taxon>Discoba</taxon>
        <taxon>Euglenozoa</taxon>
        <taxon>Kinetoplastea</taxon>
        <taxon>Metakinetoplastina</taxon>
        <taxon>Trypanosomatida</taxon>
        <taxon>Trypanosomatidae</taxon>
        <taxon>Leishmaniinae</taxon>
        <taxon>Porcisia</taxon>
    </lineage>
</organism>
<keyword evidence="9" id="KW-0408">Iron</keyword>
<evidence type="ECO:0000256" key="9">
    <source>
        <dbReference type="ARBA" id="ARBA00023004"/>
    </source>
</evidence>
<dbReference type="GO" id="GO:0006879">
    <property type="term" value="P:intracellular iron ion homeostasis"/>
    <property type="evidence" value="ECO:0007669"/>
    <property type="project" value="UniProtKB-KW"/>
</dbReference>
<dbReference type="GO" id="GO:0006826">
    <property type="term" value="P:iron ion transport"/>
    <property type="evidence" value="ECO:0007669"/>
    <property type="project" value="UniProtKB-KW"/>
</dbReference>
<evidence type="ECO:0000256" key="1">
    <source>
        <dbReference type="ARBA" id="ARBA00004173"/>
    </source>
</evidence>
<dbReference type="KEGG" id="phet:94290665"/>
<dbReference type="OrthoDB" id="1897642at2759"/>
<comment type="caution">
    <text evidence="13">The sequence shown here is derived from an EMBL/GenBank/DDBJ whole genome shotgun (WGS) entry which is preliminary data.</text>
</comment>
<keyword evidence="6" id="KW-0410">Iron transport</keyword>
<dbReference type="Proteomes" id="UP000674318">
    <property type="component" value="Unassembled WGS sequence"/>
</dbReference>
<dbReference type="Gene3D" id="3.30.920.10">
    <property type="entry name" value="Frataxin/CyaY"/>
    <property type="match status" value="1"/>
</dbReference>
<dbReference type="EC" id="1.16.3.1" evidence="3"/>
<dbReference type="PANTHER" id="PTHR16821">
    <property type="entry name" value="FRATAXIN"/>
    <property type="match status" value="1"/>
</dbReference>
<dbReference type="GO" id="GO:0008199">
    <property type="term" value="F:ferric iron binding"/>
    <property type="evidence" value="ECO:0007669"/>
    <property type="project" value="InterPro"/>
</dbReference>
<proteinExistence type="inferred from homology"/>
<dbReference type="FunFam" id="3.30.920.10:FF:000010">
    <property type="entry name" value="Frataxin-like protein"/>
    <property type="match status" value="1"/>
</dbReference>
<evidence type="ECO:0000256" key="8">
    <source>
        <dbReference type="ARBA" id="ARBA00023002"/>
    </source>
</evidence>
<dbReference type="EMBL" id="JAFJZO010000025">
    <property type="protein sequence ID" value="KAG5502837.1"/>
    <property type="molecule type" value="Genomic_DNA"/>
</dbReference>
<dbReference type="NCBIfam" id="TIGR03422">
    <property type="entry name" value="mito_frataxin"/>
    <property type="match status" value="1"/>
</dbReference>
<dbReference type="AlphaFoldDB" id="A0A836LAE9"/>
<dbReference type="InterPro" id="IPR017789">
    <property type="entry name" value="Frataxin"/>
</dbReference>
<evidence type="ECO:0000313" key="14">
    <source>
        <dbReference type="Proteomes" id="UP000674318"/>
    </source>
</evidence>
<dbReference type="GO" id="GO:0005739">
    <property type="term" value="C:mitochondrion"/>
    <property type="evidence" value="ECO:0007669"/>
    <property type="project" value="UniProtKB-SubCell"/>
</dbReference>
<evidence type="ECO:0000256" key="12">
    <source>
        <dbReference type="ARBA" id="ARBA00047990"/>
    </source>
</evidence>
<evidence type="ECO:0000256" key="7">
    <source>
        <dbReference type="ARBA" id="ARBA00022946"/>
    </source>
</evidence>
<dbReference type="GO" id="GO:0008198">
    <property type="term" value="F:ferrous iron binding"/>
    <property type="evidence" value="ECO:0007669"/>
    <property type="project" value="TreeGrafter"/>
</dbReference>
<dbReference type="SUPFAM" id="SSF55387">
    <property type="entry name" value="Frataxin/Nqo15-like"/>
    <property type="match status" value="1"/>
</dbReference>
<evidence type="ECO:0000256" key="10">
    <source>
        <dbReference type="ARBA" id="ARBA00023065"/>
    </source>
</evidence>
<evidence type="ECO:0000256" key="3">
    <source>
        <dbReference type="ARBA" id="ARBA00013107"/>
    </source>
</evidence>
<dbReference type="PROSITE" id="PS01344">
    <property type="entry name" value="FRATAXIN_1"/>
    <property type="match status" value="1"/>
</dbReference>
<dbReference type="GO" id="GO:0004322">
    <property type="term" value="F:ferroxidase activity"/>
    <property type="evidence" value="ECO:0007669"/>
    <property type="project" value="UniProtKB-EC"/>
</dbReference>
<accession>A0A836LAE9</accession>
<evidence type="ECO:0000256" key="5">
    <source>
        <dbReference type="ARBA" id="ARBA00022448"/>
    </source>
</evidence>
<comment type="similarity">
    <text evidence="2">Belongs to the frataxin family.</text>
</comment>
<reference evidence="13 14" key="1">
    <citation type="submission" date="2021-02" db="EMBL/GenBank/DDBJ databases">
        <title>Porcisia hertigi Genome sequencing and assembly.</title>
        <authorList>
            <person name="Almutairi H."/>
            <person name="Gatherer D."/>
        </authorList>
    </citation>
    <scope>NUCLEOTIDE SEQUENCE [LARGE SCALE GENOMIC DNA]</scope>
    <source>
        <strain evidence="13 14">C119</strain>
    </source>
</reference>
<comment type="catalytic activity">
    <reaction evidence="12">
        <text>4 Fe(2+) + O2 + 4 H(+) = 4 Fe(3+) + 2 H2O</text>
        <dbReference type="Rhea" id="RHEA:11148"/>
        <dbReference type="ChEBI" id="CHEBI:15377"/>
        <dbReference type="ChEBI" id="CHEBI:15378"/>
        <dbReference type="ChEBI" id="CHEBI:15379"/>
        <dbReference type="ChEBI" id="CHEBI:29033"/>
        <dbReference type="ChEBI" id="CHEBI:29034"/>
        <dbReference type="EC" id="1.16.3.1"/>
    </reaction>
</comment>
<dbReference type="PANTHER" id="PTHR16821:SF2">
    <property type="entry name" value="FRATAXIN, MITOCHONDRIAL"/>
    <property type="match status" value="1"/>
</dbReference>
<dbReference type="PROSITE" id="PS50810">
    <property type="entry name" value="FRATAXIN_2"/>
    <property type="match status" value="1"/>
</dbReference>
<protein>
    <recommendedName>
        <fullName evidence="3">ferroxidase</fullName>
        <ecNumber evidence="3">1.16.3.1</ecNumber>
    </recommendedName>
</protein>
<name>A0A836LAE9_9TRYP</name>
<comment type="subcellular location">
    <subcellularLocation>
        <location evidence="1">Mitochondrion</location>
    </subcellularLocation>
</comment>
<dbReference type="InterPro" id="IPR020895">
    <property type="entry name" value="Frataxin_CS"/>
</dbReference>
<keyword evidence="8" id="KW-0560">Oxidoreductase</keyword>
<keyword evidence="4" id="KW-0409">Iron storage</keyword>
<gene>
    <name evidence="13" type="ORF">JKF63_04606</name>
</gene>
<evidence type="ECO:0000256" key="4">
    <source>
        <dbReference type="ARBA" id="ARBA00022434"/>
    </source>
</evidence>
<dbReference type="InterPro" id="IPR002908">
    <property type="entry name" value="Frataxin/CyaY"/>
</dbReference>
<evidence type="ECO:0000256" key="6">
    <source>
        <dbReference type="ARBA" id="ARBA00022496"/>
    </source>
</evidence>
<keyword evidence="10" id="KW-0406">Ion transport</keyword>
<keyword evidence="14" id="KW-1185">Reference proteome</keyword>
<dbReference type="SMART" id="SM01219">
    <property type="entry name" value="Frataxin_Cyay"/>
    <property type="match status" value="1"/>
</dbReference>
<keyword evidence="11" id="KW-0496">Mitochondrion</keyword>
<dbReference type="GO" id="GO:0016226">
    <property type="term" value="P:iron-sulfur cluster assembly"/>
    <property type="evidence" value="ECO:0007669"/>
    <property type="project" value="InterPro"/>
</dbReference>
<evidence type="ECO:0000256" key="11">
    <source>
        <dbReference type="ARBA" id="ARBA00023128"/>
    </source>
</evidence>
<sequence>MRCTKLCQCVALRARVYAAASYPAVGSPFTFSKNNEKAITRSAMTVMSRAAATTGATDTNAAPHVVHYSKLGMDGFTDVKFNMAADELLQLIETYVDAVDSAAVEDVSCNGGVLTIETTERGTFILNKQAPNVQLWLSSPISGPHHYDMITMTQGGREKTSWKSDHDGHDLVEKLERELTEVLGTNLKLEGGQGL</sequence>
<dbReference type="GO" id="GO:0051537">
    <property type="term" value="F:2 iron, 2 sulfur cluster binding"/>
    <property type="evidence" value="ECO:0007669"/>
    <property type="project" value="TreeGrafter"/>
</dbReference>
<keyword evidence="5" id="KW-0813">Transport</keyword>
<keyword evidence="7" id="KW-0809">Transit peptide</keyword>
<dbReference type="RefSeq" id="XP_067756609.1">
    <property type="nucleotide sequence ID" value="XM_067900588.1"/>
</dbReference>
<evidence type="ECO:0000256" key="2">
    <source>
        <dbReference type="ARBA" id="ARBA00008183"/>
    </source>
</evidence>
<dbReference type="Pfam" id="PF01491">
    <property type="entry name" value="Frataxin_Cyay"/>
    <property type="match status" value="1"/>
</dbReference>